<dbReference type="EMBL" id="LN649231">
    <property type="protein sequence ID" value="CEI68180.1"/>
    <property type="molecule type" value="Genomic_DNA"/>
</dbReference>
<proteinExistence type="predicted"/>
<organism evidence="1 2">
    <name type="scientific">Fusarium venenatum</name>
    <dbReference type="NCBI Taxonomy" id="56646"/>
    <lineage>
        <taxon>Eukaryota</taxon>
        <taxon>Fungi</taxon>
        <taxon>Dikarya</taxon>
        <taxon>Ascomycota</taxon>
        <taxon>Pezizomycotina</taxon>
        <taxon>Sordariomycetes</taxon>
        <taxon>Hypocreomycetidae</taxon>
        <taxon>Hypocreales</taxon>
        <taxon>Nectriaceae</taxon>
        <taxon>Fusarium</taxon>
    </lineage>
</organism>
<reference evidence="2" key="1">
    <citation type="submission" date="2014-10" db="EMBL/GenBank/DDBJ databases">
        <authorList>
            <person name="King R."/>
        </authorList>
    </citation>
    <scope>NUCLEOTIDE SEQUENCE [LARGE SCALE GENOMIC DNA]</scope>
    <source>
        <strain evidence="2">A3/5</strain>
    </source>
</reference>
<dbReference type="InterPro" id="IPR027796">
    <property type="entry name" value="OTT_1508_deam-like"/>
</dbReference>
<sequence length="463" mass="52077">MLNSSKAQTKRTGLKQISGTDLKRFVVHSALLSLIDPVRGEPTRSSLDENPNGDVLGGQQLRQKFLDSFALICSTSSSGAESASAVCLEWHASAPAILRVARNHGLTPGDMRGLENVLEILQTVARKAIEKSSPQAESEILYLVVELTRDRILSIAERTQKRGIIECLRQASSELVKDQARPEILAEPGFKPWLDSCPFTASSLDRPWNPLTIALLVNWASQARWTYSTQFKVLFGITQSQKPDWMNNLYKIARYRSAIKSMVKLAVKQPDIFAQIQIRELKAPSQSPFSLKNDRGALQTAVKRLIKENSRETMQQLEKHLDSHDVEAVLRKACRLSLTLHAEMQLVVFYEENPESAPRMRFIGTSKKACFLCYKYLLQHPLGLQVSACHQKIYPSWMPPPYYPISGKFKNDPFIKLDRDIEQLTRKELKTALNAARRPKNYDSTAGPSLTLTATVSTEVEAR</sequence>
<protein>
    <submittedName>
        <fullName evidence="1">Uncharacterized protein</fullName>
    </submittedName>
</protein>
<dbReference type="PANTHER" id="PTHR42037">
    <property type="match status" value="1"/>
</dbReference>
<accession>A0A2L2U041</accession>
<dbReference type="Pfam" id="PF14441">
    <property type="entry name" value="OTT_1508_deam"/>
    <property type="match status" value="1"/>
</dbReference>
<name>A0A2L2U041_9HYPO</name>
<evidence type="ECO:0000313" key="2">
    <source>
        <dbReference type="Proteomes" id="UP000245910"/>
    </source>
</evidence>
<dbReference type="PANTHER" id="PTHR42037:SF1">
    <property type="match status" value="1"/>
</dbReference>
<dbReference type="Proteomes" id="UP000245910">
    <property type="component" value="Chromosome III"/>
</dbReference>
<keyword evidence="2" id="KW-1185">Reference proteome</keyword>
<evidence type="ECO:0000313" key="1">
    <source>
        <dbReference type="EMBL" id="CEI68180.1"/>
    </source>
</evidence>
<dbReference type="AlphaFoldDB" id="A0A2L2U041"/>